<dbReference type="Pfam" id="PF19407">
    <property type="entry name" value="DUF5979"/>
    <property type="match status" value="7"/>
</dbReference>
<feature type="domain" description="DUF5979" evidence="4">
    <location>
        <begin position="2326"/>
        <end position="2433"/>
    </location>
</feature>
<sequence>MSHRARAALSFVAALLIALPLALTGAVFAPALAQGTGVVSVDKSVVGTPPAGGYEPGDTFQYEIEVSCSNLDGPGCDDAQLTDTLPPPLVLSGDPAVTVSGTSDAEITEDGDNFTIDFTETLGGGVIGLTAGSDISIIVNVEVPEDASGDYDGTVTNTADVTQSNGDPASDSADVTLNIETTLAATVDKTIDPTTVPGVPGVPVEITIDSANTSNASVDSLVVQDPADGADDPFEYLAVTGVVSFTPPDGAVQVQVDWQSEDGTWNEGTPSAIPTDPNALLSGIPDLTAVHGLRITWIGDDGATIPPDTESTIVLATETRPNVADLPEGATTVDNVTSALVTQDDATSVPVTDAATVVINRTAPTVETTKTYTPTNVPSGGTTTATITSAVGSIPVTEMVIQDPAAGTASFVDQNVTFEGFDPDSIQWPANATEATIVYTYDDGTTSTETTDVPNTLPDPDAGKTVTGFTITFAGPIQANATANIAYDVTVETLPDGSGPDTSTNTTSTTVTDANGTPADDTDSATINVLPLQVETDITKDIIRTEMPGVPGASTVISLNAGVSDSSTIGSDYLQITDPSPQPPDSDAPPTLTDFWNRMDLASLGPVEIPTNTTLTVEYWSDSEQEWVTVESDIGADASPYTWTPTADEREDIAGIRLTWEPTDPDGTLPPGFEVTPYFTVSQRDTMRDGSGSALPDDTTGTLTYDNDAQSKVDNDASQDTPVYDDDDDTIDVYPVDGGPGTDLLDKTWLDPDSGNPSDAVTVPALTDDQRAARVLWGTGGFPIEQAVVADPASAGELADVSTSVFDAFDLVEIQPIDASSDPLMTFDAVTAVELYDGSGWVDITTDVCGADGAGCDGTFPGYTLDADQQASTIGVRLTFEESPTRGDRITNPATDPPVGSGVALSNAASRPVDLTFQIRQTLRSDPSQPVLGTEHDYTYNTGTAGLVDNTASLTPDDYDPSTDDALITITDENVNTTITKTFDADSIGLPPAGGGTSIQDFPLTLVTLTATNTTPALVSDLTVTDPVDGTPPTNVFEMFNLQDIVSISVPAGADPALTEVVLTHQTGTVDAPITIDEALARSEGSLATVTGISVLHHSPDGTLVAIEPDATSVVELSLRLRPTYRTSGAPIEEGDTAINRAQSDVSSPEDDATATSPAQIVIEQATYGVQAEKTIAPAERYEDESDVYTITLEGQPTGNVRTRELTISDTAETFWNAFDFTSFEPTTRQDPIAQIKTDALVGITYELDAGGSPVALCNGSEDLTGCWAEGEWTEVTGDILPVLPDGVSAAQVRGLRFSFRNADNTGWERSSTPVVPVAFTATRRDTLIIGPNGEDDTVPVPSTLPGMETAPGEDEQGRTTDTVDVDATGAFNEAGGQEYTASDSDTDSTLLRHLTNEVSIVKSPGRGDDDPPLYLPDTPIPYTITITNTGSWPQTGVTITDQIQTNEDGAMLVLPVDDEGNPEVEYTFTLVGADGTPKPTDGFTADLDEETGVLTITPPDGFVLEPGDVLTIGTPLVYQPGLNPGTQVRNRVTVSDDRTYDVCESTRNQTIDRTSELVDSCSSITVTEPLPASPIRVAKAVRGVGAGLPDAAPGDQNYDDLGILVSGASSLNSCESPNAPDGFYTYPCVPITRPGGTERWATRFTNSGNTIAGIVAGIDVLPTPGDTGVILPTDRDSEFTPTLLGNFTSDGEPVDLDDEFETFYYMTTVPDVACNEADILSETDPDWSEANYPDCYDDVESRDWIRITSATTAAELAQARAVKGIVDYSENPGPENGLLPLQTKTFTYETQTPWTPEEPGFVAPTPVAWNSIAAGARATDGSDVQNPTAVIEPRKVGVATATGQLDLQKIVDVPDGFPPTAIPPSYTMRLSCTSGPEEVSIVDADGADGSLVTVPSTNLPITVNASGNLTIPWGAECTATEEPAPQGATVTWDPAGVDPASGEVEATRDFADRGDILYKAWPDPIPPLAITATNTYELAGFSVSKTVDTGGAEDQDGEPITYDTDYDFTASCTFNGTEMIPDAEQSFSLGDGEEMTFDDLPAASECSVTETGTGGAAETSIQLTQSGVDADEIDGTTVDFVLDPDDGDEHVNAVAYTNSYTVGSVDVVKAVEGDGADDWATAPFEVEMTCELAGTSPDPVYEDSEVFTAPDDLEWSVENLPTGAECSFAETATGGATTSSIAPNPVTVGNDDVDDPAEVTVTNTFETGTIDVRKVVAGLDGQALEDALQVTYIFDLSCTRDIDGTPTPIPDADIPGGPIREVVPADDPIGEWTGLPVGAECTITEELGEDLEDPPTVLIVPDTVTVRNNVTARFEVINSFEVAPLTVEKVVDGDAADVAPAEFDAEISCSYATADGDIPLVIDPDDPDAAPGPLDVTIEAGGSFTTADMPVGANCTVRETDDGGATSTTITGDGEVVVAVDGTTATITNTFDDTGLVLGKQVDPGGAVDSDGDPIAYDLTYTFSALCTFNDQTVLDTEVELGSGESQEFDGLPVGSDCTVTETDDGGAKATALVVTQSGTESEGDGDSVSFTLTAGGAELDAVTATNTYGAGGLRIRKVVDGTGAGPFTLRVRCTLDAAAPDEVRDERTELAGGETWAVDDVPAGAECTVTEPRSGGADAVAIDPGTVTVDDGSNVRVTVTNTFDPPPGTGAGGGADEDLPWTGSPVTPGLGLLGLLTVLLGGLAVRLGRSLRQG</sequence>
<protein>
    <recommendedName>
        <fullName evidence="4">DUF5979 domain-containing protein</fullName>
    </recommendedName>
</protein>
<dbReference type="InterPro" id="IPR046022">
    <property type="entry name" value="DUF5979"/>
</dbReference>
<feature type="compositionally biased region" description="Polar residues" evidence="1">
    <location>
        <begin position="699"/>
        <end position="708"/>
    </location>
</feature>
<feature type="domain" description="DUF5979" evidence="4">
    <location>
        <begin position="2441"/>
        <end position="2550"/>
    </location>
</feature>
<dbReference type="EMBL" id="PGEZ01000001">
    <property type="protein sequence ID" value="PJJ57356.1"/>
    <property type="molecule type" value="Genomic_DNA"/>
</dbReference>
<feature type="region of interest" description="Disordered" evidence="1">
    <location>
        <begin position="884"/>
        <end position="907"/>
    </location>
</feature>
<feature type="transmembrane region" description="Helical" evidence="2">
    <location>
        <begin position="2671"/>
        <end position="2690"/>
    </location>
</feature>
<comment type="caution">
    <text evidence="5">The sequence shown here is derived from an EMBL/GenBank/DDBJ whole genome shotgun (WGS) entry which is preliminary data.</text>
</comment>
<keyword evidence="2" id="KW-0812">Transmembrane</keyword>
<evidence type="ECO:0000313" key="6">
    <source>
        <dbReference type="Proteomes" id="UP000230842"/>
    </source>
</evidence>
<feature type="chain" id="PRO_5038345869" description="DUF5979 domain-containing protein" evidence="3">
    <location>
        <begin position="34"/>
        <end position="2696"/>
    </location>
</feature>
<dbReference type="RefSeq" id="WP_039350536.1">
    <property type="nucleotide sequence ID" value="NZ_PGEZ01000001.1"/>
</dbReference>
<feature type="region of interest" description="Disordered" evidence="1">
    <location>
        <begin position="684"/>
        <end position="731"/>
    </location>
</feature>
<dbReference type="Proteomes" id="UP000230842">
    <property type="component" value="Unassembled WGS sequence"/>
</dbReference>
<keyword evidence="3" id="KW-0732">Signal</keyword>
<evidence type="ECO:0000256" key="1">
    <source>
        <dbReference type="SAM" id="MobiDB-lite"/>
    </source>
</evidence>
<feature type="region of interest" description="Disordered" evidence="1">
    <location>
        <begin position="495"/>
        <end position="524"/>
    </location>
</feature>
<dbReference type="OrthoDB" id="3751233at2"/>
<name>A0A0B2BJW0_9ACTN</name>
<evidence type="ECO:0000256" key="2">
    <source>
        <dbReference type="SAM" id="Phobius"/>
    </source>
</evidence>
<proteinExistence type="predicted"/>
<accession>A0A0B2BJW0</accession>
<organism evidence="5 6">
    <name type="scientific">Mumia flava</name>
    <dbReference type="NCBI Taxonomy" id="1348852"/>
    <lineage>
        <taxon>Bacteria</taxon>
        <taxon>Bacillati</taxon>
        <taxon>Actinomycetota</taxon>
        <taxon>Actinomycetes</taxon>
        <taxon>Propionibacteriales</taxon>
        <taxon>Nocardioidaceae</taxon>
        <taxon>Mumia</taxon>
    </lineage>
</organism>
<feature type="signal peptide" evidence="3">
    <location>
        <begin position="1"/>
        <end position="33"/>
    </location>
</feature>
<feature type="domain" description="DUF5979" evidence="4">
    <location>
        <begin position="2212"/>
        <end position="2322"/>
    </location>
</feature>
<feature type="domain" description="DUF5979" evidence="4">
    <location>
        <begin position="1982"/>
        <end position="2102"/>
    </location>
</feature>
<keyword evidence="2" id="KW-1133">Transmembrane helix</keyword>
<evidence type="ECO:0000259" key="4">
    <source>
        <dbReference type="Pfam" id="PF19407"/>
    </source>
</evidence>
<feature type="region of interest" description="Disordered" evidence="1">
    <location>
        <begin position="1329"/>
        <end position="1361"/>
    </location>
</feature>
<gene>
    <name evidence="5" type="ORF">CLV56_1584</name>
</gene>
<evidence type="ECO:0000256" key="3">
    <source>
        <dbReference type="SAM" id="SignalP"/>
    </source>
</evidence>
<reference evidence="5 6" key="1">
    <citation type="submission" date="2017-11" db="EMBL/GenBank/DDBJ databases">
        <title>Genomic Encyclopedia of Archaeal and Bacterial Type Strains, Phase II (KMG-II): From Individual Species to Whole Genera.</title>
        <authorList>
            <person name="Goeker M."/>
        </authorList>
    </citation>
    <scope>NUCLEOTIDE SEQUENCE [LARGE SCALE GENOMIC DNA]</scope>
    <source>
        <strain evidence="5 6">DSM 27763</strain>
    </source>
</reference>
<feature type="domain" description="DUF5979" evidence="4">
    <location>
        <begin position="1848"/>
        <end position="1978"/>
    </location>
</feature>
<keyword evidence="2" id="KW-0472">Membrane</keyword>
<evidence type="ECO:0000313" key="5">
    <source>
        <dbReference type="EMBL" id="PJJ57356.1"/>
    </source>
</evidence>
<dbReference type="Gene3D" id="2.60.40.1140">
    <property type="entry name" value="Collagen-binding surface protein Cna, B-type domain"/>
    <property type="match status" value="3"/>
</dbReference>
<feature type="domain" description="DUF5979" evidence="4">
    <location>
        <begin position="2555"/>
        <end position="2646"/>
    </location>
</feature>
<feature type="compositionally biased region" description="Low complexity" evidence="1">
    <location>
        <begin position="496"/>
        <end position="517"/>
    </location>
</feature>
<keyword evidence="6" id="KW-1185">Reference proteome</keyword>
<feature type="domain" description="DUF5979" evidence="4">
    <location>
        <begin position="2106"/>
        <end position="2207"/>
    </location>
</feature>